<dbReference type="Proteomes" id="UP001597314">
    <property type="component" value="Unassembled WGS sequence"/>
</dbReference>
<dbReference type="EMBL" id="JBHUIW010000010">
    <property type="protein sequence ID" value="MFD2182626.1"/>
    <property type="molecule type" value="Genomic_DNA"/>
</dbReference>
<protein>
    <recommendedName>
        <fullName evidence="4">Transmembrane protein</fullName>
    </recommendedName>
</protein>
<gene>
    <name evidence="2" type="ORF">ACFSOX_10715</name>
</gene>
<dbReference type="RefSeq" id="WP_378477802.1">
    <property type="nucleotide sequence ID" value="NZ_JBHUIW010000010.1"/>
</dbReference>
<evidence type="ECO:0000313" key="3">
    <source>
        <dbReference type="Proteomes" id="UP001597314"/>
    </source>
</evidence>
<organism evidence="2 3">
    <name type="scientific">Rhodoplanes azumiensis</name>
    <dbReference type="NCBI Taxonomy" id="1897628"/>
    <lineage>
        <taxon>Bacteria</taxon>
        <taxon>Pseudomonadati</taxon>
        <taxon>Pseudomonadota</taxon>
        <taxon>Alphaproteobacteria</taxon>
        <taxon>Hyphomicrobiales</taxon>
        <taxon>Nitrobacteraceae</taxon>
        <taxon>Rhodoplanes</taxon>
    </lineage>
</organism>
<keyword evidence="1" id="KW-1133">Transmembrane helix</keyword>
<proteinExistence type="predicted"/>
<feature type="transmembrane region" description="Helical" evidence="1">
    <location>
        <begin position="84"/>
        <end position="107"/>
    </location>
</feature>
<feature type="transmembrane region" description="Helical" evidence="1">
    <location>
        <begin position="7"/>
        <end position="23"/>
    </location>
</feature>
<reference evidence="3" key="1">
    <citation type="journal article" date="2019" name="Int. J. Syst. Evol. Microbiol.">
        <title>The Global Catalogue of Microorganisms (GCM) 10K type strain sequencing project: providing services to taxonomists for standard genome sequencing and annotation.</title>
        <authorList>
            <consortium name="The Broad Institute Genomics Platform"/>
            <consortium name="The Broad Institute Genome Sequencing Center for Infectious Disease"/>
            <person name="Wu L."/>
            <person name="Ma J."/>
        </authorList>
    </citation>
    <scope>NUCLEOTIDE SEQUENCE [LARGE SCALE GENOMIC DNA]</scope>
    <source>
        <strain evidence="3">CGMCC 1.6774</strain>
    </source>
</reference>
<evidence type="ECO:0008006" key="4">
    <source>
        <dbReference type="Google" id="ProtNLM"/>
    </source>
</evidence>
<feature type="transmembrane region" description="Helical" evidence="1">
    <location>
        <begin position="59"/>
        <end position="78"/>
    </location>
</feature>
<keyword evidence="1" id="KW-0812">Transmembrane</keyword>
<evidence type="ECO:0000256" key="1">
    <source>
        <dbReference type="SAM" id="Phobius"/>
    </source>
</evidence>
<keyword evidence="1" id="KW-0472">Membrane</keyword>
<accession>A0ABW5AIX9</accession>
<sequence>MRRLTRPLWILLAVVFLVEAWLWEHVRPLVARVVDWIAWPALKARIAAVIERLPPYPTLLVFAVPAVVLFPLKFAALWMFSHGFWIGGVAVFGFAKVAGVGVTAFVFDLTRPKLLQLPWFRRLYDLVLRGLAWAHGLIDPYKAEVKAWLARTVRPIQHRLRRLLRLLAPSRRGRFLRHVRRLRRSVQRGTAAPRPAAAE</sequence>
<name>A0ABW5AIX9_9BRAD</name>
<comment type="caution">
    <text evidence="2">The sequence shown here is derived from an EMBL/GenBank/DDBJ whole genome shotgun (WGS) entry which is preliminary data.</text>
</comment>
<evidence type="ECO:0000313" key="2">
    <source>
        <dbReference type="EMBL" id="MFD2182626.1"/>
    </source>
</evidence>
<keyword evidence="3" id="KW-1185">Reference proteome</keyword>